<dbReference type="PhylomeDB" id="Q55BL0"/>
<dbReference type="VEuPathDB" id="AmoebaDB:DDB_G0282083"/>
<gene>
    <name evidence="5" type="ORF">DDB_G0270824</name>
</gene>
<dbReference type="InterPro" id="IPR012337">
    <property type="entry name" value="RNaseH-like_sf"/>
</dbReference>
<dbReference type="GeneID" id="8617792"/>
<dbReference type="GO" id="GO:0015074">
    <property type="term" value="P:DNA integration"/>
    <property type="evidence" value="ECO:0007669"/>
    <property type="project" value="InterPro"/>
</dbReference>
<dbReference type="VEuPathDB" id="AmoebaDB:DDB_G0270824"/>
<keyword evidence="1" id="KW-0596">Phosphopantetheine</keyword>
<evidence type="ECO:0000313" key="6">
    <source>
        <dbReference type="Proteomes" id="UP000002195"/>
    </source>
</evidence>
<feature type="domain" description="Integrase catalytic" evidence="4">
    <location>
        <begin position="275"/>
        <end position="369"/>
    </location>
</feature>
<feature type="region of interest" description="Disordered" evidence="3">
    <location>
        <begin position="116"/>
        <end position="147"/>
    </location>
</feature>
<dbReference type="PaxDb" id="44689-DDB0202057"/>
<dbReference type="STRING" id="44689.Q55BL0"/>
<dbReference type="GO" id="GO:0003676">
    <property type="term" value="F:nucleic acid binding"/>
    <property type="evidence" value="ECO:0007669"/>
    <property type="project" value="InterPro"/>
</dbReference>
<dbReference type="SUPFAM" id="SSF53098">
    <property type="entry name" value="Ribonuclease H-like"/>
    <property type="match status" value="1"/>
</dbReference>
<evidence type="ECO:0000256" key="1">
    <source>
        <dbReference type="ARBA" id="ARBA00022450"/>
    </source>
</evidence>
<dbReference type="RefSeq" id="XP_646820.1">
    <property type="nucleotide sequence ID" value="XM_641728.1"/>
</dbReference>
<dbReference type="InterPro" id="IPR041588">
    <property type="entry name" value="Integrase_H2C2"/>
</dbReference>
<dbReference type="Pfam" id="PF17921">
    <property type="entry name" value="Integrase_H2C2"/>
    <property type="match status" value="1"/>
</dbReference>
<dbReference type="HOGENOM" id="CLU_363471_0_0_1"/>
<evidence type="ECO:0000256" key="2">
    <source>
        <dbReference type="ARBA" id="ARBA00022553"/>
    </source>
</evidence>
<dbReference type="InParanoid" id="Q55BL0"/>
<comment type="caution">
    <text evidence="5">The sequence shown here is derived from an EMBL/GenBank/DDBJ whole genome shotgun (WGS) entry which is preliminary data.</text>
</comment>
<dbReference type="Proteomes" id="UP000002195">
    <property type="component" value="Unassembled WGS sequence"/>
</dbReference>
<dbReference type="EMBL" id="AAFI02000005">
    <property type="protein sequence ID" value="EAL72762.1"/>
    <property type="molecule type" value="Genomic_DNA"/>
</dbReference>
<dbReference type="KEGG" id="ddi:DDB_G0270824"/>
<dbReference type="dictyBase" id="DDB_G0270824"/>
<dbReference type="InterPro" id="IPR036397">
    <property type="entry name" value="RNaseH_sf"/>
</dbReference>
<dbReference type="Gene3D" id="3.30.420.10">
    <property type="entry name" value="Ribonuclease H-like superfamily/Ribonuclease H"/>
    <property type="match status" value="1"/>
</dbReference>
<evidence type="ECO:0000256" key="3">
    <source>
        <dbReference type="SAM" id="MobiDB-lite"/>
    </source>
</evidence>
<dbReference type="InterPro" id="IPR001584">
    <property type="entry name" value="Integrase_cat-core"/>
</dbReference>
<dbReference type="PANTHER" id="PTHR44845">
    <property type="entry name" value="CARRIER DOMAIN-CONTAINING PROTEIN"/>
    <property type="match status" value="1"/>
</dbReference>
<protein>
    <recommendedName>
        <fullName evidence="4">Integrase catalytic domain-containing protein</fullName>
    </recommendedName>
</protein>
<dbReference type="AlphaFoldDB" id="Q55BL0"/>
<organism evidence="5 6">
    <name type="scientific">Dictyostelium discoideum</name>
    <name type="common">Social amoeba</name>
    <dbReference type="NCBI Taxonomy" id="44689"/>
    <lineage>
        <taxon>Eukaryota</taxon>
        <taxon>Amoebozoa</taxon>
        <taxon>Evosea</taxon>
        <taxon>Eumycetozoa</taxon>
        <taxon>Dictyostelia</taxon>
        <taxon>Dictyosteliales</taxon>
        <taxon>Dictyosteliaceae</taxon>
        <taxon>Dictyostelium</taxon>
    </lineage>
</organism>
<sequence>MVRQLLKKCFILIKIKRKNWYPKDLVKIIEKVRLNKDEDGVSHMINQNQCQQHISNHYKADNHSAIIKAYYNTEPTSRIEATKLSSKNKLQRDIEITKRKSTDDLVGKAIEHSTTEVRSTHEAATTSNNGGITTQSNKNKTGKKRANQLQSDADFFTKRFSNETSCYNNFENTKHKNYKFLHDENRKEKLFRIEKKVMNCGGDRNISKEVCLEVINDYRMVSLWEEMHKGHIGRDATYGNYKTKYYNMGLYSFVSDAVDTCDICQRNRIKVWHCDNGREFKNKVQKEFLKLFPGSKSAHGAPRTPTTQGMVERLNRTIKERISKLKQQDFLDGTSRSLSELLKQALYDYNNTKTRTIKMTPSQAVGIVPLFINVQSEQDSQSIGVSDVSKEEITAIILENLTSYQNQWNSKPPKGLKVGDTVLFLEIKKNNKILILCKIHKVIQEDTKQLYKLEFLEDGINSLQKKGLYSGFVGGNKLVLYKQSTVDIFRTSPNIQKDIDSFTSGLYLNNDGKVIEFLVQFIKNLGKDLSNFNLHQLVTQNDPFRVLEDALNNPSNIPPIINDNPFQHKLNNEMEQEEILPFLNNNPTAPNLMNCLRKDMNLKEIVPPIPQVQIIPSYTIPQSGSGIVTTVKRLRGRPHKIPIVNKPPLKSHSKPSKSPLKSTSKSPLKSTSISPSNSPFKSPFKSPSKSPFKLPSKSPSISPSNSPFKSPSNSPFKSPFKSPSKSPSIGKIVNVIPSKKVAKTKSTRTQKLELDLVAINRRGYGEIRK</sequence>
<proteinExistence type="predicted"/>
<evidence type="ECO:0000259" key="4">
    <source>
        <dbReference type="PROSITE" id="PS50994"/>
    </source>
</evidence>
<feature type="compositionally biased region" description="Low complexity" evidence="3">
    <location>
        <begin position="656"/>
        <end position="728"/>
    </location>
</feature>
<keyword evidence="6" id="KW-1185">Reference proteome</keyword>
<accession>Q55BL0</accession>
<dbReference type="FunCoup" id="Q55BL0">
    <property type="interactions" value="1"/>
</dbReference>
<name>Q55BL0_DICDI</name>
<evidence type="ECO:0000313" key="5">
    <source>
        <dbReference type="EMBL" id="EAL72762.1"/>
    </source>
</evidence>
<reference evidence="5 6" key="1">
    <citation type="journal article" date="2005" name="Nature">
        <title>The genome of the social amoeba Dictyostelium discoideum.</title>
        <authorList>
            <consortium name="The Dictyostelium discoideum Sequencing Consortium"/>
            <person name="Eichinger L."/>
            <person name="Pachebat J.A."/>
            <person name="Glockner G."/>
            <person name="Rajandream M.A."/>
            <person name="Sucgang R."/>
            <person name="Berriman M."/>
            <person name="Song J."/>
            <person name="Olsen R."/>
            <person name="Szafranski K."/>
            <person name="Xu Q."/>
            <person name="Tunggal B."/>
            <person name="Kummerfeld S."/>
            <person name="Madera M."/>
            <person name="Konfortov B.A."/>
            <person name="Rivero F."/>
            <person name="Bankier A.T."/>
            <person name="Lehmann R."/>
            <person name="Hamlin N."/>
            <person name="Davies R."/>
            <person name="Gaudet P."/>
            <person name="Fey P."/>
            <person name="Pilcher K."/>
            <person name="Chen G."/>
            <person name="Saunders D."/>
            <person name="Sodergren E."/>
            <person name="Davis P."/>
            <person name="Kerhornou A."/>
            <person name="Nie X."/>
            <person name="Hall N."/>
            <person name="Anjard C."/>
            <person name="Hemphill L."/>
            <person name="Bason N."/>
            <person name="Farbrother P."/>
            <person name="Desany B."/>
            <person name="Just E."/>
            <person name="Morio T."/>
            <person name="Rost R."/>
            <person name="Churcher C."/>
            <person name="Cooper J."/>
            <person name="Haydock S."/>
            <person name="van Driessche N."/>
            <person name="Cronin A."/>
            <person name="Goodhead I."/>
            <person name="Muzny D."/>
            <person name="Mourier T."/>
            <person name="Pain A."/>
            <person name="Lu M."/>
            <person name="Harper D."/>
            <person name="Lindsay R."/>
            <person name="Hauser H."/>
            <person name="James K."/>
            <person name="Quiles M."/>
            <person name="Madan Babu M."/>
            <person name="Saito T."/>
            <person name="Buchrieser C."/>
            <person name="Wardroper A."/>
            <person name="Felder M."/>
            <person name="Thangavelu M."/>
            <person name="Johnson D."/>
            <person name="Knights A."/>
            <person name="Loulseged H."/>
            <person name="Mungall K."/>
            <person name="Oliver K."/>
            <person name="Price C."/>
            <person name="Quail M.A."/>
            <person name="Urushihara H."/>
            <person name="Hernandez J."/>
            <person name="Rabbinowitsch E."/>
            <person name="Steffen D."/>
            <person name="Sanders M."/>
            <person name="Ma J."/>
            <person name="Kohara Y."/>
            <person name="Sharp S."/>
            <person name="Simmonds M."/>
            <person name="Spiegler S."/>
            <person name="Tivey A."/>
            <person name="Sugano S."/>
            <person name="White B."/>
            <person name="Walker D."/>
            <person name="Woodward J."/>
            <person name="Winckler T."/>
            <person name="Tanaka Y."/>
            <person name="Shaulsky G."/>
            <person name="Schleicher M."/>
            <person name="Weinstock G."/>
            <person name="Rosenthal A."/>
            <person name="Cox E.C."/>
            <person name="Chisholm R.L."/>
            <person name="Gibbs R."/>
            <person name="Loomis W.F."/>
            <person name="Platzer M."/>
            <person name="Kay R.R."/>
            <person name="Williams J."/>
            <person name="Dear P.H."/>
            <person name="Noegel A.A."/>
            <person name="Barrell B."/>
            <person name="Kuspa A."/>
        </authorList>
    </citation>
    <scope>NUCLEOTIDE SEQUENCE [LARGE SCALE GENOMIC DNA]</scope>
    <source>
        <strain evidence="5 6">AX4</strain>
    </source>
</reference>
<feature type="region of interest" description="Disordered" evidence="3">
    <location>
        <begin position="631"/>
        <end position="731"/>
    </location>
</feature>
<dbReference type="PROSITE" id="PS50994">
    <property type="entry name" value="INTEGRASE"/>
    <property type="match status" value="1"/>
</dbReference>
<feature type="compositionally biased region" description="Polar residues" evidence="3">
    <location>
        <begin position="122"/>
        <end position="139"/>
    </location>
</feature>
<dbReference type="PANTHER" id="PTHR44845:SF6">
    <property type="entry name" value="BETA-ALANINE-ACTIVATING ENZYME"/>
    <property type="match status" value="1"/>
</dbReference>
<keyword evidence="2" id="KW-0597">Phosphoprotein</keyword>